<evidence type="ECO:0000259" key="1">
    <source>
        <dbReference type="Pfam" id="PF13480"/>
    </source>
</evidence>
<reference evidence="3 4" key="1">
    <citation type="submission" date="2016-10" db="EMBL/GenBank/DDBJ databases">
        <authorList>
            <person name="Varghese N."/>
            <person name="Submissions S."/>
        </authorList>
    </citation>
    <scope>NUCLEOTIDE SEQUENCE [LARGE SCALE GENOMIC DNA]</scope>
    <source>
        <strain evidence="3 4">LMG 22274</strain>
    </source>
</reference>
<dbReference type="RefSeq" id="WP_110327022.1">
    <property type="nucleotide sequence ID" value="NZ_CADFGN010000006.1"/>
</dbReference>
<dbReference type="AlphaFoldDB" id="A0AAQ1GEL0"/>
<reference evidence="2 5" key="2">
    <citation type="submission" date="2018-05" db="EMBL/GenBank/DDBJ databases">
        <title>Genomic Encyclopedia of Type Strains, Phase IV (KMG-V): Genome sequencing to study the core and pangenomes of soil and plant-associated prokaryotes.</title>
        <authorList>
            <person name="Whitman W."/>
        </authorList>
    </citation>
    <scope>NUCLEOTIDE SEQUENCE [LARGE SCALE GENOMIC DNA]</scope>
    <source>
        <strain evidence="2 5">SIr-6563</strain>
    </source>
</reference>
<evidence type="ECO:0000313" key="3">
    <source>
        <dbReference type="EMBL" id="SEJ57209.1"/>
    </source>
</evidence>
<dbReference type="InterPro" id="IPR038740">
    <property type="entry name" value="BioF2-like_GNAT_dom"/>
</dbReference>
<dbReference type="EMBL" id="QJJV01000005">
    <property type="protein sequence ID" value="PXX17968.1"/>
    <property type="molecule type" value="Genomic_DNA"/>
</dbReference>
<name>A0AAQ1GEL0_9BURK</name>
<dbReference type="Gene3D" id="3.40.630.30">
    <property type="match status" value="1"/>
</dbReference>
<dbReference type="EMBL" id="FNZM01000006">
    <property type="protein sequence ID" value="SEJ57209.1"/>
    <property type="molecule type" value="Genomic_DNA"/>
</dbReference>
<evidence type="ECO:0000313" key="5">
    <source>
        <dbReference type="Proteomes" id="UP000247515"/>
    </source>
</evidence>
<evidence type="ECO:0000313" key="4">
    <source>
        <dbReference type="Proteomes" id="UP000183529"/>
    </source>
</evidence>
<proteinExistence type="predicted"/>
<dbReference type="Pfam" id="PF13480">
    <property type="entry name" value="Acetyltransf_6"/>
    <property type="match status" value="1"/>
</dbReference>
<feature type="domain" description="BioF2-like acetyltransferase" evidence="1">
    <location>
        <begin position="196"/>
        <end position="340"/>
    </location>
</feature>
<protein>
    <submittedName>
        <fullName evidence="3">Acetyltransferase involved in cellulose biosynthesis, CelD/BcsL family</fullName>
    </submittedName>
    <submittedName>
        <fullName evidence="2">CelD/BcsL family acetyltransferase involved in cellulose biosynthesis</fullName>
    </submittedName>
</protein>
<sequence>MTTTTIPLPAASSAAAPFRFEVLTCATIEAFRALQPQWRALLGKSEAASPIVDFAYAELAAERALASGAIVEVAAVYEELDVCVLWPVAIERRGVLRCAQPLGSGCGEEYGGPLIADTRRAELYEAAVRAVRRLHADLLTVPMLEEGSALQRALAAAPQSWVRRRLPARWRVMPGYAIGLRACANWDDYLATRHGSLRTALRASLKRLRKLGHVSFDWCANADEARTVLTWLFANKRRWALARGIDSPYLMDDGVRDFFIELAQRMDLSRTPLVACVKVEGRPVAASVNLVGAQSVEYFITTYDEAFGTYSVGNLLVEFIAQWAHAHERDFDFRPLYGDYKVRWADRHTLHESRLVVLGARGRLIELPLLARFAKRVGRKLLSIARARRKRD</sequence>
<accession>A0AAQ1GEL0</accession>
<comment type="caution">
    <text evidence="3">The sequence shown here is derived from an EMBL/GenBank/DDBJ whole genome shotgun (WGS) entry which is preliminary data.</text>
</comment>
<dbReference type="SUPFAM" id="SSF55729">
    <property type="entry name" value="Acyl-CoA N-acyltransferases (Nat)"/>
    <property type="match status" value="1"/>
</dbReference>
<dbReference type="InterPro" id="IPR016181">
    <property type="entry name" value="Acyl_CoA_acyltransferase"/>
</dbReference>
<evidence type="ECO:0000313" key="2">
    <source>
        <dbReference type="EMBL" id="PXX17968.1"/>
    </source>
</evidence>
<dbReference type="Proteomes" id="UP000183529">
    <property type="component" value="Unassembled WGS sequence"/>
</dbReference>
<keyword evidence="5" id="KW-1185">Reference proteome</keyword>
<organism evidence="3 4">
    <name type="scientific">Paraburkholderia tropica</name>
    <dbReference type="NCBI Taxonomy" id="92647"/>
    <lineage>
        <taxon>Bacteria</taxon>
        <taxon>Pseudomonadati</taxon>
        <taxon>Pseudomonadota</taxon>
        <taxon>Betaproteobacteria</taxon>
        <taxon>Burkholderiales</taxon>
        <taxon>Burkholderiaceae</taxon>
        <taxon>Paraburkholderia</taxon>
    </lineage>
</organism>
<dbReference type="Proteomes" id="UP000247515">
    <property type="component" value="Unassembled WGS sequence"/>
</dbReference>
<gene>
    <name evidence="2" type="ORF">C7400_10530</name>
    <name evidence="3" type="ORF">SAMN05216550_10630</name>
</gene>